<protein>
    <submittedName>
        <fullName evidence="1">Uncharacterized protein</fullName>
    </submittedName>
</protein>
<organism evidence="1">
    <name type="scientific">bioreactor metagenome</name>
    <dbReference type="NCBI Taxonomy" id="1076179"/>
    <lineage>
        <taxon>unclassified sequences</taxon>
        <taxon>metagenomes</taxon>
        <taxon>ecological metagenomes</taxon>
    </lineage>
</organism>
<sequence>MGYIISINSYCNFAIPLSSGKTNGISKRTFNIQQYIYFQDDIDKLIDRYNNASWMERQAINQEPLVRKLMEKGIIVEKKEGEQSSTQSLDDKDEEETKEYDNSIATVNEVFALWEEKLIANQIFDYVTKTDCENEDLMWQIYEDGKYPMRASRKSLVEFNYNKDGIKDYILNYNVSNCVGGTGWTTDFIFMTSKNGQLYVNEELTNTLKKKHYAYVSKNYGEDSYVYYDKGFLITKSLEVNKVVDNKCFGKFSLSQDGPNCCPNVLGNFSFDLKSNAFDVYNVKNNNETF</sequence>
<dbReference type="AlphaFoldDB" id="A0A644Z9Z2"/>
<accession>A0A644Z9Z2</accession>
<dbReference type="EMBL" id="VSSQ01007722">
    <property type="protein sequence ID" value="MPM36791.1"/>
    <property type="molecule type" value="Genomic_DNA"/>
</dbReference>
<proteinExistence type="predicted"/>
<reference evidence="1" key="1">
    <citation type="submission" date="2019-08" db="EMBL/GenBank/DDBJ databases">
        <authorList>
            <person name="Kucharzyk K."/>
            <person name="Murdoch R.W."/>
            <person name="Higgins S."/>
            <person name="Loffler F."/>
        </authorList>
    </citation>
    <scope>NUCLEOTIDE SEQUENCE</scope>
</reference>
<comment type="caution">
    <text evidence="1">The sequence shown here is derived from an EMBL/GenBank/DDBJ whole genome shotgun (WGS) entry which is preliminary data.</text>
</comment>
<name>A0A644Z9Z2_9ZZZZ</name>
<gene>
    <name evidence="1" type="ORF">SDC9_83393</name>
</gene>
<evidence type="ECO:0000313" key="1">
    <source>
        <dbReference type="EMBL" id="MPM36791.1"/>
    </source>
</evidence>